<dbReference type="RefSeq" id="WP_156611851.1">
    <property type="nucleotide sequence ID" value="NZ_WPCU01000010.1"/>
</dbReference>
<reference evidence="2 3" key="1">
    <citation type="submission" date="2019-12" db="EMBL/GenBank/DDBJ databases">
        <title>Auraticoccus cholistani sp. nov., an actinomycete isolated from soil of Cholistan desert.</title>
        <authorList>
            <person name="Cheema M.T."/>
        </authorList>
    </citation>
    <scope>NUCLEOTIDE SEQUENCE [LARGE SCALE GENOMIC DNA]</scope>
    <source>
        <strain evidence="2 3">F435</strain>
    </source>
</reference>
<dbReference type="AlphaFoldDB" id="A0A6A9V268"/>
<feature type="transmembrane region" description="Helical" evidence="1">
    <location>
        <begin position="105"/>
        <end position="124"/>
    </location>
</feature>
<organism evidence="2 3">
    <name type="scientific">Auraticoccus cholistanensis</name>
    <dbReference type="NCBI Taxonomy" id="2656650"/>
    <lineage>
        <taxon>Bacteria</taxon>
        <taxon>Bacillati</taxon>
        <taxon>Actinomycetota</taxon>
        <taxon>Actinomycetes</taxon>
        <taxon>Propionibacteriales</taxon>
        <taxon>Propionibacteriaceae</taxon>
        <taxon>Auraticoccus</taxon>
    </lineage>
</organism>
<feature type="transmembrane region" description="Helical" evidence="1">
    <location>
        <begin position="35"/>
        <end position="52"/>
    </location>
</feature>
<proteinExistence type="predicted"/>
<evidence type="ECO:0000256" key="1">
    <source>
        <dbReference type="SAM" id="Phobius"/>
    </source>
</evidence>
<feature type="transmembrane region" description="Helical" evidence="1">
    <location>
        <begin position="58"/>
        <end position="78"/>
    </location>
</feature>
<feature type="transmembrane region" description="Helical" evidence="1">
    <location>
        <begin position="6"/>
        <end position="23"/>
    </location>
</feature>
<comment type="caution">
    <text evidence="2">The sequence shown here is derived from an EMBL/GenBank/DDBJ whole genome shotgun (WGS) entry which is preliminary data.</text>
</comment>
<dbReference type="Proteomes" id="UP000435304">
    <property type="component" value="Unassembled WGS sequence"/>
</dbReference>
<sequence>MWSSVLLLVAVAVVGWFVLTAWSTGRAAARDRDRLVAAAVEAWLVLLWVRAAVPLPGVLSWCWVGAVAATAVGVAGAARRWGGLPWRAGPRGRPDQPVPGWRRRLAVAGVALSLALGVAATVVLA</sequence>
<gene>
    <name evidence="2" type="ORF">GC722_16425</name>
</gene>
<evidence type="ECO:0000313" key="2">
    <source>
        <dbReference type="EMBL" id="MVA77591.1"/>
    </source>
</evidence>
<keyword evidence="1" id="KW-1133">Transmembrane helix</keyword>
<keyword evidence="3" id="KW-1185">Reference proteome</keyword>
<evidence type="ECO:0000313" key="3">
    <source>
        <dbReference type="Proteomes" id="UP000435304"/>
    </source>
</evidence>
<keyword evidence="1" id="KW-0472">Membrane</keyword>
<keyword evidence="1" id="KW-0812">Transmembrane</keyword>
<dbReference type="EMBL" id="WPCU01000010">
    <property type="protein sequence ID" value="MVA77591.1"/>
    <property type="molecule type" value="Genomic_DNA"/>
</dbReference>
<protein>
    <submittedName>
        <fullName evidence="2">Uncharacterized protein</fullName>
    </submittedName>
</protein>
<name>A0A6A9V268_9ACTN</name>
<accession>A0A6A9V268</accession>